<keyword evidence="7" id="KW-1185">Reference proteome</keyword>
<keyword evidence="1" id="KW-0433">Leucine-rich repeat</keyword>
<evidence type="ECO:0000313" key="6">
    <source>
        <dbReference type="Ensembl" id="ENSSTUP00000085038.1"/>
    </source>
</evidence>
<dbReference type="AlphaFoldDB" id="A0A674CNN5"/>
<feature type="domain" description="NACHT" evidence="5">
    <location>
        <begin position="312"/>
        <end position="446"/>
    </location>
</feature>
<dbReference type="SMART" id="SM01288">
    <property type="entry name" value="FISNA"/>
    <property type="match status" value="1"/>
</dbReference>
<name>A0A674CNN5_SALTR</name>
<evidence type="ECO:0000259" key="5">
    <source>
        <dbReference type="PROSITE" id="PS50837"/>
    </source>
</evidence>
<dbReference type="Gene3D" id="3.40.50.300">
    <property type="entry name" value="P-loop containing nucleotide triphosphate hydrolases"/>
    <property type="match status" value="1"/>
</dbReference>
<keyword evidence="2" id="KW-0677">Repeat</keyword>
<dbReference type="OMA" id="PENESIW"/>
<dbReference type="GO" id="GO:0005524">
    <property type="term" value="F:ATP binding"/>
    <property type="evidence" value="ECO:0007669"/>
    <property type="project" value="UniProtKB-KW"/>
</dbReference>
<evidence type="ECO:0000256" key="2">
    <source>
        <dbReference type="ARBA" id="ARBA00022737"/>
    </source>
</evidence>
<dbReference type="InterPro" id="IPR051261">
    <property type="entry name" value="NLR"/>
</dbReference>
<dbReference type="Pfam" id="PF05729">
    <property type="entry name" value="NACHT"/>
    <property type="match status" value="1"/>
</dbReference>
<accession>A0A674CNN5</accession>
<dbReference type="InterPro" id="IPR029495">
    <property type="entry name" value="NACHT-assoc"/>
</dbReference>
<dbReference type="PROSITE" id="PS50837">
    <property type="entry name" value="NACHT"/>
    <property type="match status" value="1"/>
</dbReference>
<evidence type="ECO:0000256" key="1">
    <source>
        <dbReference type="ARBA" id="ARBA00022614"/>
    </source>
</evidence>
<reference evidence="6" key="2">
    <citation type="submission" date="2025-09" db="UniProtKB">
        <authorList>
            <consortium name="Ensembl"/>
        </authorList>
    </citation>
    <scope>IDENTIFICATION</scope>
</reference>
<dbReference type="SUPFAM" id="SSF52540">
    <property type="entry name" value="P-loop containing nucleoside triphosphate hydrolases"/>
    <property type="match status" value="1"/>
</dbReference>
<protein>
    <recommendedName>
        <fullName evidence="5">NACHT domain-containing protein</fullName>
    </recommendedName>
</protein>
<dbReference type="Ensembl" id="ENSSTUT00000090451.1">
    <property type="protein sequence ID" value="ENSSTUP00000085038.1"/>
    <property type="gene ID" value="ENSSTUG00000037386.1"/>
</dbReference>
<dbReference type="FunFam" id="3.40.50.300:FF:001524">
    <property type="entry name" value="Si:dkey-126g1.7"/>
    <property type="match status" value="1"/>
</dbReference>
<keyword evidence="4" id="KW-0067">ATP-binding</keyword>
<dbReference type="GeneTree" id="ENSGT01150000286904"/>
<reference evidence="6" key="1">
    <citation type="submission" date="2025-08" db="UniProtKB">
        <authorList>
            <consortium name="Ensembl"/>
        </authorList>
    </citation>
    <scope>IDENTIFICATION</scope>
</reference>
<dbReference type="InterPro" id="IPR027417">
    <property type="entry name" value="P-loop_NTPase"/>
</dbReference>
<evidence type="ECO:0000256" key="3">
    <source>
        <dbReference type="ARBA" id="ARBA00022741"/>
    </source>
</evidence>
<dbReference type="PANTHER" id="PTHR24106">
    <property type="entry name" value="NACHT, LRR AND CARD DOMAINS-CONTAINING"/>
    <property type="match status" value="1"/>
</dbReference>
<organism evidence="6 7">
    <name type="scientific">Salmo trutta</name>
    <name type="common">Brown trout</name>
    <dbReference type="NCBI Taxonomy" id="8032"/>
    <lineage>
        <taxon>Eukaryota</taxon>
        <taxon>Metazoa</taxon>
        <taxon>Chordata</taxon>
        <taxon>Craniata</taxon>
        <taxon>Vertebrata</taxon>
        <taxon>Euteleostomi</taxon>
        <taxon>Actinopterygii</taxon>
        <taxon>Neopterygii</taxon>
        <taxon>Teleostei</taxon>
        <taxon>Protacanthopterygii</taxon>
        <taxon>Salmoniformes</taxon>
        <taxon>Salmonidae</taxon>
        <taxon>Salmoninae</taxon>
        <taxon>Salmo</taxon>
    </lineage>
</organism>
<evidence type="ECO:0000256" key="4">
    <source>
        <dbReference type="ARBA" id="ARBA00022840"/>
    </source>
</evidence>
<keyword evidence="3" id="KW-0547">Nucleotide-binding</keyword>
<proteinExistence type="predicted"/>
<sequence>MGSDHVTLLQHTEVRWLSRGKVLTRFFELRDELKVFFTDHNFHLSDRLHDDEFLTQLAYLGDVFSHLNDLNLGLQGLSATIFNVQDNTQVYPSLYDFLCANELKFTDNVKCDIAKHLSELGAHYAGTFPKRMTQTTGFIIPLMPCLQSTYQNLNKRASSKLQQAVLHPLTYCILQYVNRCLYVNEGPAQILSLVDMQAVYLQTCATLIQICFTIGIFCLSDELAVKCQRKLKSNLKNKFQCVFEGIAKQGNPTLLNKIYTELYITEGGSGEVNNEHEVRQLEAAFRRPATQEISIKCNDIFKPLPGQDKPIRTVLTKGIAGIGKTVSVQKFITDWAEGKANQDVQFIFPLSSRELNLMKYKKHSLLELLHHFFVETKESGISNYESYKILFVFDGLDEFQLPLDFQNNESWCDITESTSVDVLLTNLIKGNLLPSALLWITSRPAAANQIPPECVDQVTEVRGFNDPQKEEFFRKRISDENMASRIISHIKSSRSLYIMCHIPVFCWISGTVLEHMLKTGKRGEMPKTLTELYTHLLVVLMIEKCHRNNETQPHWNEESILSLGKLAFQQLEKGNLIFYEEHLRECGVDVSEESVYSGVCTQIFIEESGLYQQKV</sequence>
<dbReference type="InterPro" id="IPR041075">
    <property type="entry name" value="NOD1/2_WH"/>
</dbReference>
<dbReference type="Proteomes" id="UP000472277">
    <property type="component" value="Chromosome 28"/>
</dbReference>
<dbReference type="Pfam" id="PF14484">
    <property type="entry name" value="FISNA"/>
    <property type="match status" value="1"/>
</dbReference>
<evidence type="ECO:0000313" key="7">
    <source>
        <dbReference type="Proteomes" id="UP000472277"/>
    </source>
</evidence>
<dbReference type="Pfam" id="PF17779">
    <property type="entry name" value="WHD_NOD2"/>
    <property type="match status" value="1"/>
</dbReference>
<dbReference type="InterPro" id="IPR007111">
    <property type="entry name" value="NACHT_NTPase"/>
</dbReference>
<dbReference type="InParanoid" id="A0A674CNN5"/>